<dbReference type="GeneID" id="121396897"/>
<dbReference type="RefSeq" id="XP_041428445.1">
    <property type="nucleotide sequence ID" value="XM_041572511.1"/>
</dbReference>
<protein>
    <submittedName>
        <fullName evidence="4">Uncharacterized protein LOC121396897</fullName>
    </submittedName>
</protein>
<accession>A0A8J1LIE0</accession>
<dbReference type="SUPFAM" id="SSF57756">
    <property type="entry name" value="Retrovirus zinc finger-like domains"/>
    <property type="match status" value="1"/>
</dbReference>
<dbReference type="GO" id="GO:0003723">
    <property type="term" value="F:RNA binding"/>
    <property type="evidence" value="ECO:0007669"/>
    <property type="project" value="InterPro"/>
</dbReference>
<evidence type="ECO:0000256" key="1">
    <source>
        <dbReference type="SAM" id="MobiDB-lite"/>
    </source>
</evidence>
<dbReference type="GO" id="GO:0008270">
    <property type="term" value="F:zinc ion binding"/>
    <property type="evidence" value="ECO:0007669"/>
    <property type="project" value="InterPro"/>
</dbReference>
<sequence length="401" mass="45497">MDTGEDVVPSFAKLKNSVRVVVEEVIEGESKLRYIVEAILGEFGHVRKTEILAIQDYPRRGVYDVTFNGEGIFLSFLKILEGNREDARLRGYRVFPHISQEEVILVVKSYSPFVSIKEVETVLNQFCEKFTFSGKILSEVGIWTSKVKFKAKFKKGKLPPARFKLGGINLDCHFSGMPVFCRRCRAYGHTAENCKDCGNCGESTHESKDCVHPKKCNLCFQVGHLYSTCPKRSKTVSQEEISSGESGDPEQVQMLLEDPGVSGLEAIALQVESLAVKRPDSSKKEKKKRKTESSQVEVKVQPPVPKVQPPVPKVQPPVPKVQPPVPKVQLPVPKESEQKRVQTRGEILFRQYKCKPDYAIKEYIDSWTEEETAALRADVDFENTSEEFLRFHILDYIRRLK</sequence>
<dbReference type="PANTHER" id="PTHR22639:SF6">
    <property type="entry name" value="ZINC FINGER CCHC DOMAIN-CONTAINING PROTEIN 3-LIKE"/>
    <property type="match status" value="1"/>
</dbReference>
<feature type="domain" description="CCHC-type" evidence="2">
    <location>
        <begin position="197"/>
        <end position="212"/>
    </location>
</feature>
<feature type="domain" description="CCHC-type" evidence="2">
    <location>
        <begin position="215"/>
        <end position="231"/>
    </location>
</feature>
<proteinExistence type="predicted"/>
<dbReference type="KEGG" id="xla:121396897"/>
<dbReference type="Proteomes" id="UP000186698">
    <property type="component" value="Chromosome 8L"/>
</dbReference>
<dbReference type="GO" id="GO:0002218">
    <property type="term" value="P:activation of innate immune response"/>
    <property type="evidence" value="ECO:0007669"/>
    <property type="project" value="InterPro"/>
</dbReference>
<organism evidence="3 4">
    <name type="scientific">Xenopus laevis</name>
    <name type="common">African clawed frog</name>
    <dbReference type="NCBI Taxonomy" id="8355"/>
    <lineage>
        <taxon>Eukaryota</taxon>
        <taxon>Metazoa</taxon>
        <taxon>Chordata</taxon>
        <taxon>Craniata</taxon>
        <taxon>Vertebrata</taxon>
        <taxon>Euteleostomi</taxon>
        <taxon>Amphibia</taxon>
        <taxon>Batrachia</taxon>
        <taxon>Anura</taxon>
        <taxon>Pipoidea</taxon>
        <taxon>Pipidae</taxon>
        <taxon>Xenopodinae</taxon>
        <taxon>Xenopus</taxon>
        <taxon>Xenopus</taxon>
    </lineage>
</organism>
<dbReference type="Pfam" id="PF23057">
    <property type="entry name" value="RBD_ZCCHC3_1st"/>
    <property type="match status" value="1"/>
</dbReference>
<gene>
    <name evidence="4" type="primary">LOC121396897</name>
</gene>
<dbReference type="InterPro" id="IPR042509">
    <property type="entry name" value="ZCCHC3"/>
</dbReference>
<dbReference type="InterPro" id="IPR001878">
    <property type="entry name" value="Znf_CCHC"/>
</dbReference>
<dbReference type="PANTHER" id="PTHR22639">
    <property type="entry name" value="GAG-RELATED PROTEIN"/>
    <property type="match status" value="1"/>
</dbReference>
<name>A0A8J1LIE0_XENLA</name>
<dbReference type="InterPro" id="IPR057810">
    <property type="entry name" value="RBD_ZCCHC3_1st"/>
</dbReference>
<dbReference type="AlphaFoldDB" id="A0A8J1LIE0"/>
<feature type="domain" description="CCHC-type" evidence="2">
    <location>
        <begin position="180"/>
        <end position="196"/>
    </location>
</feature>
<dbReference type="OrthoDB" id="3863715at2759"/>
<dbReference type="InterPro" id="IPR036875">
    <property type="entry name" value="Znf_CCHC_sf"/>
</dbReference>
<keyword evidence="3" id="KW-1185">Reference proteome</keyword>
<dbReference type="SMART" id="SM00343">
    <property type="entry name" value="ZnF_C2HC"/>
    <property type="match status" value="3"/>
</dbReference>
<feature type="compositionally biased region" description="Pro residues" evidence="1">
    <location>
        <begin position="302"/>
        <end position="326"/>
    </location>
</feature>
<dbReference type="GO" id="GO:0003690">
    <property type="term" value="F:double-stranded DNA binding"/>
    <property type="evidence" value="ECO:0007669"/>
    <property type="project" value="InterPro"/>
</dbReference>
<evidence type="ECO:0000313" key="3">
    <source>
        <dbReference type="Proteomes" id="UP000186698"/>
    </source>
</evidence>
<dbReference type="Gene3D" id="4.10.60.10">
    <property type="entry name" value="Zinc finger, CCHC-type"/>
    <property type="match status" value="1"/>
</dbReference>
<dbReference type="Pfam" id="PF23058">
    <property type="entry name" value="RBD_ZCCHC3_2nd"/>
    <property type="match status" value="1"/>
</dbReference>
<reference evidence="4" key="1">
    <citation type="submission" date="2025-08" db="UniProtKB">
        <authorList>
            <consortium name="RefSeq"/>
        </authorList>
    </citation>
    <scope>IDENTIFICATION</scope>
    <source>
        <strain evidence="4">J_2021</strain>
        <tissue evidence="4">Erythrocytes</tissue>
    </source>
</reference>
<dbReference type="InterPro" id="IPR057811">
    <property type="entry name" value="RBD_ZCCHC3_2nd"/>
</dbReference>
<evidence type="ECO:0000313" key="4">
    <source>
        <dbReference type="RefSeq" id="XP_041428445.1"/>
    </source>
</evidence>
<feature type="region of interest" description="Disordered" evidence="1">
    <location>
        <begin position="276"/>
        <end position="329"/>
    </location>
</feature>
<evidence type="ECO:0000259" key="2">
    <source>
        <dbReference type="SMART" id="SM00343"/>
    </source>
</evidence>